<name>A0ABW2VBR3_9ACTN</name>
<reference evidence="4" key="1">
    <citation type="journal article" date="2019" name="Int. J. Syst. Evol. Microbiol.">
        <title>The Global Catalogue of Microorganisms (GCM) 10K type strain sequencing project: providing services to taxonomists for standard genome sequencing and annotation.</title>
        <authorList>
            <consortium name="The Broad Institute Genomics Platform"/>
            <consortium name="The Broad Institute Genome Sequencing Center for Infectious Disease"/>
            <person name="Wu L."/>
            <person name="Ma J."/>
        </authorList>
    </citation>
    <scope>NUCLEOTIDE SEQUENCE [LARGE SCALE GENOMIC DNA]</scope>
    <source>
        <strain evidence="4">CGMCC 4.7198</strain>
    </source>
</reference>
<evidence type="ECO:0000256" key="1">
    <source>
        <dbReference type="SAM" id="MobiDB-lite"/>
    </source>
</evidence>
<sequence length="258" mass="26168">MLAFVGSLWVVGVVLLVGAVIGRSVTLGGTELPALTTPKVRVAVAGIGVFALVLGMLLYVPTLTGTGSGAAATGRAGGPPSSASAEAPQPPGTDGSSRSATPSATPTPTPSPSPDTPSPEEDSTPTASSPATEPKPSAPTVRVRWQGTLLLYSNGAPTGWWLDNVPPTPATIGDLGLECDCHPGEVVANAIAAWDGSSPPKYQQCSALSGQLARRALAVQEGAMACLKTWDGRLGYFTVTSMPGPSELNVAATIWDRR</sequence>
<protein>
    <submittedName>
        <fullName evidence="3">Uncharacterized protein</fullName>
    </submittedName>
</protein>
<comment type="caution">
    <text evidence="3">The sequence shown here is derived from an EMBL/GenBank/DDBJ whole genome shotgun (WGS) entry which is preliminary data.</text>
</comment>
<dbReference type="RefSeq" id="WP_381257446.1">
    <property type="nucleotide sequence ID" value="NZ_JBHTBI010000019.1"/>
</dbReference>
<feature type="transmembrane region" description="Helical" evidence="2">
    <location>
        <begin position="42"/>
        <end position="60"/>
    </location>
</feature>
<evidence type="ECO:0000256" key="2">
    <source>
        <dbReference type="SAM" id="Phobius"/>
    </source>
</evidence>
<keyword evidence="2" id="KW-1133">Transmembrane helix</keyword>
<accession>A0ABW2VBR3</accession>
<evidence type="ECO:0000313" key="4">
    <source>
        <dbReference type="Proteomes" id="UP001596957"/>
    </source>
</evidence>
<feature type="region of interest" description="Disordered" evidence="1">
    <location>
        <begin position="69"/>
        <end position="140"/>
    </location>
</feature>
<organism evidence="3 4">
    <name type="scientific">Streptomyces lutosisoli</name>
    <dbReference type="NCBI Taxonomy" id="2665721"/>
    <lineage>
        <taxon>Bacteria</taxon>
        <taxon>Bacillati</taxon>
        <taxon>Actinomycetota</taxon>
        <taxon>Actinomycetes</taxon>
        <taxon>Kitasatosporales</taxon>
        <taxon>Streptomycetaceae</taxon>
        <taxon>Streptomyces</taxon>
    </lineage>
</organism>
<keyword evidence="2" id="KW-0812">Transmembrane</keyword>
<evidence type="ECO:0000313" key="3">
    <source>
        <dbReference type="EMBL" id="MFD0280132.1"/>
    </source>
</evidence>
<keyword evidence="2" id="KW-0472">Membrane</keyword>
<gene>
    <name evidence="3" type="ORF">ACFQZP_00340</name>
</gene>
<keyword evidence="4" id="KW-1185">Reference proteome</keyword>
<feature type="compositionally biased region" description="Low complexity" evidence="1">
    <location>
        <begin position="69"/>
        <end position="87"/>
    </location>
</feature>
<dbReference type="EMBL" id="JBHTEC010000001">
    <property type="protein sequence ID" value="MFD0280132.1"/>
    <property type="molecule type" value="Genomic_DNA"/>
</dbReference>
<proteinExistence type="predicted"/>
<feature type="compositionally biased region" description="Pro residues" evidence="1">
    <location>
        <begin position="105"/>
        <end position="117"/>
    </location>
</feature>
<dbReference type="Proteomes" id="UP001596957">
    <property type="component" value="Unassembled WGS sequence"/>
</dbReference>